<dbReference type="KEGG" id="lcre:Pla8534_15960"/>
<dbReference type="OrthoDB" id="289791at2"/>
<accession>A0A518DPR6</accession>
<name>A0A518DPR6_9BACT</name>
<feature type="region of interest" description="Disordered" evidence="1">
    <location>
        <begin position="302"/>
        <end position="328"/>
    </location>
</feature>
<evidence type="ECO:0000313" key="3">
    <source>
        <dbReference type="Proteomes" id="UP000317648"/>
    </source>
</evidence>
<dbReference type="AlphaFoldDB" id="A0A518DPR6"/>
<reference evidence="2 3" key="1">
    <citation type="submission" date="2019-02" db="EMBL/GenBank/DDBJ databases">
        <title>Deep-cultivation of Planctomycetes and their phenomic and genomic characterization uncovers novel biology.</title>
        <authorList>
            <person name="Wiegand S."/>
            <person name="Jogler M."/>
            <person name="Boedeker C."/>
            <person name="Pinto D."/>
            <person name="Vollmers J."/>
            <person name="Rivas-Marin E."/>
            <person name="Kohn T."/>
            <person name="Peeters S.H."/>
            <person name="Heuer A."/>
            <person name="Rast P."/>
            <person name="Oberbeckmann S."/>
            <person name="Bunk B."/>
            <person name="Jeske O."/>
            <person name="Meyerdierks A."/>
            <person name="Storesund J.E."/>
            <person name="Kallscheuer N."/>
            <person name="Luecker S."/>
            <person name="Lage O.M."/>
            <person name="Pohl T."/>
            <person name="Merkel B.J."/>
            <person name="Hornburger P."/>
            <person name="Mueller R.-W."/>
            <person name="Bruemmer F."/>
            <person name="Labrenz M."/>
            <person name="Spormann A.M."/>
            <person name="Op den Camp H."/>
            <person name="Overmann J."/>
            <person name="Amann R."/>
            <person name="Jetten M.S.M."/>
            <person name="Mascher T."/>
            <person name="Medema M.H."/>
            <person name="Devos D.P."/>
            <person name="Kaster A.-K."/>
            <person name="Ovreas L."/>
            <person name="Rohde M."/>
            <person name="Galperin M.Y."/>
            <person name="Jogler C."/>
        </authorList>
    </citation>
    <scope>NUCLEOTIDE SEQUENCE [LARGE SCALE GENOMIC DNA]</scope>
    <source>
        <strain evidence="2 3">Pla85_3_4</strain>
    </source>
</reference>
<sequence>MKTPEFIGWTLVRSCPLREVLDDPADPMAVERLLRPVQAYSDARREGRLFEGVCLAADVIPDVDPSPVDDHAAAIRAANGEPLGFRADEVLAAYGGEQAIRSVCTGCPANAVAQVQADALAGCVGLLEFSPHDASLHADFQRAYEAAEQAGETQEILAATTQPAWYGIWIEPAPTYSQRTAFRAVFRRLAGQNGFYAQRLAPLLAALDLSLDCKLPAPPDLRWELFPHGEVHGRRWRLGEHCPCCKADWKAGSRRCAVCGRQGGSQAARRRHARGVRPYWRLAGFLGEANVGRFLERYAAARTDSESVDQVPRGSDPPGEGPAATEQR</sequence>
<protein>
    <submittedName>
        <fullName evidence="2">Uncharacterized protein</fullName>
    </submittedName>
</protein>
<evidence type="ECO:0000256" key="1">
    <source>
        <dbReference type="SAM" id="MobiDB-lite"/>
    </source>
</evidence>
<keyword evidence="3" id="KW-1185">Reference proteome</keyword>
<dbReference type="EMBL" id="CP036433">
    <property type="protein sequence ID" value="QDU93813.1"/>
    <property type="molecule type" value="Genomic_DNA"/>
</dbReference>
<dbReference type="Proteomes" id="UP000317648">
    <property type="component" value="Chromosome"/>
</dbReference>
<dbReference type="RefSeq" id="WP_145051141.1">
    <property type="nucleotide sequence ID" value="NZ_CP036433.1"/>
</dbReference>
<gene>
    <name evidence="2" type="ORF">Pla8534_15960</name>
</gene>
<evidence type="ECO:0000313" key="2">
    <source>
        <dbReference type="EMBL" id="QDU93813.1"/>
    </source>
</evidence>
<proteinExistence type="predicted"/>
<organism evidence="2 3">
    <name type="scientific">Lignipirellula cremea</name>
    <dbReference type="NCBI Taxonomy" id="2528010"/>
    <lineage>
        <taxon>Bacteria</taxon>
        <taxon>Pseudomonadati</taxon>
        <taxon>Planctomycetota</taxon>
        <taxon>Planctomycetia</taxon>
        <taxon>Pirellulales</taxon>
        <taxon>Pirellulaceae</taxon>
        <taxon>Lignipirellula</taxon>
    </lineage>
</organism>